<dbReference type="Proteomes" id="UP001501490">
    <property type="component" value="Unassembled WGS sequence"/>
</dbReference>
<protein>
    <recommendedName>
        <fullName evidence="3">DUF3298 domain-containing protein</fullName>
    </recommendedName>
</protein>
<evidence type="ECO:0000313" key="1">
    <source>
        <dbReference type="EMBL" id="GAA3637430.1"/>
    </source>
</evidence>
<reference evidence="2" key="1">
    <citation type="journal article" date="2019" name="Int. J. Syst. Evol. Microbiol.">
        <title>The Global Catalogue of Microorganisms (GCM) 10K type strain sequencing project: providing services to taxonomists for standard genome sequencing and annotation.</title>
        <authorList>
            <consortium name="The Broad Institute Genomics Platform"/>
            <consortium name="The Broad Institute Genome Sequencing Center for Infectious Disease"/>
            <person name="Wu L."/>
            <person name="Ma J."/>
        </authorList>
    </citation>
    <scope>NUCLEOTIDE SEQUENCE [LARGE SCALE GENOMIC DNA]</scope>
    <source>
        <strain evidence="2">JCM 16929</strain>
    </source>
</reference>
<accession>A0ABP7AQC0</accession>
<dbReference type="EMBL" id="BAABAB010000044">
    <property type="protein sequence ID" value="GAA3637430.1"/>
    <property type="molecule type" value="Genomic_DNA"/>
</dbReference>
<name>A0ABP7AQC0_9ACTN</name>
<organism evidence="1 2">
    <name type="scientific">Microlunatus ginsengisoli</name>
    <dbReference type="NCBI Taxonomy" id="363863"/>
    <lineage>
        <taxon>Bacteria</taxon>
        <taxon>Bacillati</taxon>
        <taxon>Actinomycetota</taxon>
        <taxon>Actinomycetes</taxon>
        <taxon>Propionibacteriales</taxon>
        <taxon>Propionibacteriaceae</taxon>
        <taxon>Microlunatus</taxon>
    </lineage>
</organism>
<proteinExistence type="predicted"/>
<gene>
    <name evidence="1" type="ORF">GCM10022236_44950</name>
</gene>
<evidence type="ECO:0008006" key="3">
    <source>
        <dbReference type="Google" id="ProtNLM"/>
    </source>
</evidence>
<comment type="caution">
    <text evidence="1">The sequence shown here is derived from an EMBL/GenBank/DDBJ whole genome shotgun (WGS) entry which is preliminary data.</text>
</comment>
<evidence type="ECO:0000313" key="2">
    <source>
        <dbReference type="Proteomes" id="UP001501490"/>
    </source>
</evidence>
<keyword evidence="2" id="KW-1185">Reference proteome</keyword>
<sequence>MVIISGSSGRVSWRVRVPEFSGAPVAAEVNKRVRAAVAGPIQRARREGRRDHGIKRRLDGEGTVVTNDGRTVQVRVIYGDYLSGTAHPADYVTTTVVDVARRRPITLDQVFAHPTAAYGELRGQILAAAGEQSSTIDRSGLSATAANWANWQSDRTGMVFTFADGQLGSRGLRQYAVPWSAVGPLLTGYATRVLAPR</sequence>